<dbReference type="Gene3D" id="2.30.320.10">
    <property type="entry name" value="YwqG-like"/>
    <property type="match status" value="1"/>
</dbReference>
<dbReference type="Proteomes" id="UP000676194">
    <property type="component" value="Chromosome"/>
</dbReference>
<dbReference type="SUPFAM" id="SSF142906">
    <property type="entry name" value="YjbR-like"/>
    <property type="match status" value="1"/>
</dbReference>
<dbReference type="PANTHER" id="PTHR36436">
    <property type="entry name" value="SLL5081 PROTEIN"/>
    <property type="match status" value="1"/>
</dbReference>
<evidence type="ECO:0000313" key="1">
    <source>
        <dbReference type="EMBL" id="QVL31679.1"/>
    </source>
</evidence>
<sequence>MPTFKQTIRKLAEYAIAKKGARQSPSQSNFDVHEFPSVQLPGGLWGMFFEIADEPYVRMPVLADRFKEHRKVYPALKKSAWEERDGHIYMEVSLHADLPVEFIKSLIDEAYSIVWNKLDKGARLKIELAGQPYDETKLLDRMIEIHDLKQFRKEIRKVSRPAILLRTTKSTEAKIPIAASKIGGQPDLPANVEWPVYTNGKPLAFLAQINLSEITKLGTPIKGLPIDGLLSIFSVWGWLEEGEFDPKTPTEVGAEQIGWTVILHTPKKVKLERRKTPKTVNFFKSAAVLPTPVLSLPNHRVEPPLAALGWTEELYDRFDVMQSDFRSLQMGYWLKNSDIFASHHQLGGYALFQQDFPQEVLEKGLAMLVQIGTDNYSKMVWGDGGELTFYADAKALAKGRFERVWGECQGG</sequence>
<protein>
    <submittedName>
        <fullName evidence="1">DUF1963 domain-containing protein</fullName>
    </submittedName>
</protein>
<dbReference type="KEGG" id="tsph:KIH39_22985"/>
<name>A0A8E6B587_9BACT</name>
<dbReference type="AlphaFoldDB" id="A0A8E6B587"/>
<dbReference type="RefSeq" id="WP_213495809.1">
    <property type="nucleotide sequence ID" value="NZ_CP074694.1"/>
</dbReference>
<dbReference type="InterPro" id="IPR015315">
    <property type="entry name" value="DUF1963"/>
</dbReference>
<proteinExistence type="predicted"/>
<gene>
    <name evidence="1" type="ORF">KIH39_22985</name>
</gene>
<keyword evidence="2" id="KW-1185">Reference proteome</keyword>
<dbReference type="Pfam" id="PF09234">
    <property type="entry name" value="DUF1963"/>
    <property type="match status" value="1"/>
</dbReference>
<organism evidence="1 2">
    <name type="scientific">Telmatocola sphagniphila</name>
    <dbReference type="NCBI Taxonomy" id="1123043"/>
    <lineage>
        <taxon>Bacteria</taxon>
        <taxon>Pseudomonadati</taxon>
        <taxon>Planctomycetota</taxon>
        <taxon>Planctomycetia</taxon>
        <taxon>Gemmatales</taxon>
        <taxon>Gemmataceae</taxon>
    </lineage>
</organism>
<dbReference type="EMBL" id="CP074694">
    <property type="protein sequence ID" value="QVL31679.1"/>
    <property type="molecule type" value="Genomic_DNA"/>
</dbReference>
<dbReference type="PANTHER" id="PTHR36436:SF6">
    <property type="entry name" value="SLL5081 PROTEIN"/>
    <property type="match status" value="1"/>
</dbReference>
<dbReference type="InterPro" id="IPR038056">
    <property type="entry name" value="YjbR-like_sf"/>
</dbReference>
<dbReference type="SUPFAM" id="SSF103032">
    <property type="entry name" value="Hypothetical protein YwqG"/>
    <property type="match status" value="1"/>
</dbReference>
<evidence type="ECO:0000313" key="2">
    <source>
        <dbReference type="Proteomes" id="UP000676194"/>
    </source>
</evidence>
<reference evidence="1" key="1">
    <citation type="submission" date="2021-05" db="EMBL/GenBank/DDBJ databases">
        <title>Complete genome sequence of the cellulolytic planctomycete Telmatocola sphagniphila SP2T and characterization of the first cellulase from planctomycetes.</title>
        <authorList>
            <person name="Rakitin A.L."/>
            <person name="Beletsky A.V."/>
            <person name="Naumoff D.G."/>
            <person name="Kulichevskaya I.S."/>
            <person name="Mardanov A.V."/>
            <person name="Ravin N.V."/>
            <person name="Dedysh S.N."/>
        </authorList>
    </citation>
    <scope>NUCLEOTIDE SEQUENCE</scope>
    <source>
        <strain evidence="1">SP2T</strain>
    </source>
</reference>
<accession>A0A8E6B587</accession>
<dbReference type="InterPro" id="IPR035948">
    <property type="entry name" value="YwqG-like_sf"/>
</dbReference>